<name>A0A8W8MA16_MAGGI</name>
<evidence type="ECO:0000256" key="2">
    <source>
        <dbReference type="ARBA" id="ARBA00008124"/>
    </source>
</evidence>
<keyword evidence="4" id="KW-0812">Transmembrane</keyword>
<evidence type="ECO:0000313" key="11">
    <source>
        <dbReference type="Proteomes" id="UP000005408"/>
    </source>
</evidence>
<keyword evidence="5" id="KW-0735">Signal-anchor</keyword>
<evidence type="ECO:0000256" key="8">
    <source>
        <dbReference type="ARBA" id="ARBA00023136"/>
    </source>
</evidence>
<keyword evidence="9" id="KW-0325">Glycoprotein</keyword>
<comment type="similarity">
    <text evidence="2">Belongs to the galactose-3-O-sulfotransferase family.</text>
</comment>
<evidence type="ECO:0000256" key="6">
    <source>
        <dbReference type="ARBA" id="ARBA00022989"/>
    </source>
</evidence>
<dbReference type="EnsemblMetazoa" id="G32026.1">
    <property type="protein sequence ID" value="G32026.1:cds"/>
    <property type="gene ID" value="G32026"/>
</dbReference>
<dbReference type="OrthoDB" id="514299at2759"/>
<comment type="subcellular location">
    <subcellularLocation>
        <location evidence="1">Golgi apparatus membrane</location>
        <topology evidence="1">Single-pass type II membrane protein</topology>
    </subcellularLocation>
</comment>
<dbReference type="PANTHER" id="PTHR14647:SF87">
    <property type="entry name" value="PUTATIVE-RELATED"/>
    <property type="match status" value="1"/>
</dbReference>
<evidence type="ECO:0008006" key="12">
    <source>
        <dbReference type="Google" id="ProtNLM"/>
    </source>
</evidence>
<reference evidence="10" key="1">
    <citation type="submission" date="2022-08" db="UniProtKB">
        <authorList>
            <consortium name="EnsemblMetazoa"/>
        </authorList>
    </citation>
    <scope>IDENTIFICATION</scope>
    <source>
        <strain evidence="10">05x7-T-G4-1.051#20</strain>
    </source>
</reference>
<evidence type="ECO:0000256" key="3">
    <source>
        <dbReference type="ARBA" id="ARBA00022679"/>
    </source>
</evidence>
<proteinExistence type="inferred from homology"/>
<evidence type="ECO:0000313" key="10">
    <source>
        <dbReference type="EnsemblMetazoa" id="G32026.1:cds"/>
    </source>
</evidence>
<dbReference type="EnsemblMetazoa" id="G32026.2">
    <property type="protein sequence ID" value="G32026.2:cds"/>
    <property type="gene ID" value="G32026"/>
</dbReference>
<keyword evidence="6" id="KW-1133">Transmembrane helix</keyword>
<dbReference type="GO" id="GO:0009247">
    <property type="term" value="P:glycolipid biosynthetic process"/>
    <property type="evidence" value="ECO:0007669"/>
    <property type="project" value="InterPro"/>
</dbReference>
<keyword evidence="3" id="KW-0808">Transferase</keyword>
<evidence type="ECO:0000256" key="5">
    <source>
        <dbReference type="ARBA" id="ARBA00022968"/>
    </source>
</evidence>
<dbReference type="Pfam" id="PF06990">
    <property type="entry name" value="Gal-3-0_sulfotr"/>
    <property type="match status" value="1"/>
</dbReference>
<keyword evidence="11" id="KW-1185">Reference proteome</keyword>
<keyword evidence="7" id="KW-0333">Golgi apparatus</keyword>
<dbReference type="AlphaFoldDB" id="A0A8W8MA16"/>
<evidence type="ECO:0000256" key="4">
    <source>
        <dbReference type="ARBA" id="ARBA00022692"/>
    </source>
</evidence>
<accession>A0A8W8MA16</accession>
<dbReference type="PANTHER" id="PTHR14647">
    <property type="entry name" value="GALACTOSE-3-O-SULFOTRANSFERASE"/>
    <property type="match status" value="1"/>
</dbReference>
<evidence type="ECO:0000256" key="9">
    <source>
        <dbReference type="ARBA" id="ARBA00023180"/>
    </source>
</evidence>
<sequence length="387" mass="45989">MSCIRRRGFRSRVFWLLATSVLLVPLIHLFHNILSHRTRLDSHLPTLAPRQHIAFVKVHKAASSTIQNVFLRYGYTRNLTFVLGRTTNIYPNIISLTESVTDYNIEPTPKNKTFDILCSHVIYNHNAFRAIMPDDTVYLGSVRDPFQHFISSLHYFRPSYIFNITATDPVAAYLKNPSKYEPKNIKHSMTNNRMALEFGFPLEVFRSRKKTAAITEYLDQLDSEMDLILVVEKLEESMVLLRRILNWKLQDILYIHKNSFAGMRNETRSKLSKKLYINDDTEENYRKWAKLDYTLYNFATKRLERQIKNQNPDFYDEVRHFKFVRVKVDNFCVYESRAYRPNILVIPQSEWNEQFTVNSLMCSLMQFKERYFVEEIRFQQYGHSPED</sequence>
<dbReference type="GO" id="GO:0000139">
    <property type="term" value="C:Golgi membrane"/>
    <property type="evidence" value="ECO:0007669"/>
    <property type="project" value="UniProtKB-SubCell"/>
</dbReference>
<dbReference type="GO" id="GO:0001733">
    <property type="term" value="F:galactosylceramide sulfotransferase activity"/>
    <property type="evidence" value="ECO:0007669"/>
    <property type="project" value="InterPro"/>
</dbReference>
<organism evidence="10 11">
    <name type="scientific">Magallana gigas</name>
    <name type="common">Pacific oyster</name>
    <name type="synonym">Crassostrea gigas</name>
    <dbReference type="NCBI Taxonomy" id="29159"/>
    <lineage>
        <taxon>Eukaryota</taxon>
        <taxon>Metazoa</taxon>
        <taxon>Spiralia</taxon>
        <taxon>Lophotrochozoa</taxon>
        <taxon>Mollusca</taxon>
        <taxon>Bivalvia</taxon>
        <taxon>Autobranchia</taxon>
        <taxon>Pteriomorphia</taxon>
        <taxon>Ostreida</taxon>
        <taxon>Ostreoidea</taxon>
        <taxon>Ostreidae</taxon>
        <taxon>Magallana</taxon>
    </lineage>
</organism>
<dbReference type="InterPro" id="IPR027417">
    <property type="entry name" value="P-loop_NTPase"/>
</dbReference>
<protein>
    <recommendedName>
        <fullName evidence="12">Galactose-3-O-sulfotransferase 3</fullName>
    </recommendedName>
</protein>
<evidence type="ECO:0000256" key="1">
    <source>
        <dbReference type="ARBA" id="ARBA00004323"/>
    </source>
</evidence>
<dbReference type="InterPro" id="IPR009729">
    <property type="entry name" value="Gal-3-0_sulfotransfrase"/>
</dbReference>
<dbReference type="Gene3D" id="3.40.50.300">
    <property type="entry name" value="P-loop containing nucleotide triphosphate hydrolases"/>
    <property type="match status" value="1"/>
</dbReference>
<keyword evidence="8" id="KW-0472">Membrane</keyword>
<dbReference type="Proteomes" id="UP000005408">
    <property type="component" value="Unassembled WGS sequence"/>
</dbReference>
<evidence type="ECO:0000256" key="7">
    <source>
        <dbReference type="ARBA" id="ARBA00023034"/>
    </source>
</evidence>
<dbReference type="OMA" id="RWARIDY"/>